<evidence type="ECO:0000259" key="1">
    <source>
        <dbReference type="Pfam" id="PF12674"/>
    </source>
</evidence>
<dbReference type="EMBL" id="NJBO01000001">
    <property type="protein sequence ID" value="TKJ44259.1"/>
    <property type="molecule type" value="Genomic_DNA"/>
</dbReference>
<dbReference type="Proteomes" id="UP000317778">
    <property type="component" value="Unassembled WGS sequence"/>
</dbReference>
<proteinExistence type="predicted"/>
<gene>
    <name evidence="2" type="ORF">CEE36_00520</name>
</gene>
<organism evidence="2 3">
    <name type="scientific">candidate division TA06 bacterium B3_TA06</name>
    <dbReference type="NCBI Taxonomy" id="2012487"/>
    <lineage>
        <taxon>Bacteria</taxon>
        <taxon>Bacteria division TA06</taxon>
    </lineage>
</organism>
<reference evidence="2 3" key="1">
    <citation type="submission" date="2017-06" db="EMBL/GenBank/DDBJ databases">
        <title>Novel microbial phyla capable of carbon fixation and sulfur reduction in deep-sea sediments.</title>
        <authorList>
            <person name="Huang J."/>
            <person name="Baker B."/>
            <person name="Wang Y."/>
        </authorList>
    </citation>
    <scope>NUCLEOTIDE SEQUENCE [LARGE SCALE GENOMIC DNA]</scope>
    <source>
        <strain evidence="2">B3_TA06</strain>
    </source>
</reference>
<evidence type="ECO:0000313" key="2">
    <source>
        <dbReference type="EMBL" id="TKJ44259.1"/>
    </source>
</evidence>
<dbReference type="Pfam" id="PF12674">
    <property type="entry name" value="Zn_ribbon_2"/>
    <property type="match status" value="1"/>
</dbReference>
<accession>A0A532VAN0</accession>
<dbReference type="AlphaFoldDB" id="A0A532VAN0"/>
<protein>
    <recommendedName>
        <fullName evidence="1">Putative zinc ribbon domain-containing protein</fullName>
    </recommendedName>
</protein>
<feature type="domain" description="Putative zinc ribbon" evidence="1">
    <location>
        <begin position="5"/>
        <end position="85"/>
    </location>
</feature>
<dbReference type="InterPro" id="IPR025868">
    <property type="entry name" value="Zn_ribbon_dom_put"/>
</dbReference>
<comment type="caution">
    <text evidence="2">The sequence shown here is derived from an EMBL/GenBank/DDBJ whole genome shotgun (WGS) entry which is preliminary data.</text>
</comment>
<evidence type="ECO:0000313" key="3">
    <source>
        <dbReference type="Proteomes" id="UP000317778"/>
    </source>
</evidence>
<name>A0A532VAN0_UNCT6</name>
<sequence length="91" mass="10805">MSYAYCQSCARVIHNPRDLGTEADGSLNHDFCRRCYAEGCFTEPRLTRRQIISRIVPLWMKENNLTYREALVDVNHFISGLRRWQTHKTWT</sequence>